<gene>
    <name evidence="1" type="ORF">CV021_04025</name>
</gene>
<dbReference type="EMBL" id="PGWZ01000323">
    <property type="protein sequence ID" value="PPJ75751.1"/>
    <property type="molecule type" value="Genomic_DNA"/>
</dbReference>
<proteinExistence type="predicted"/>
<protein>
    <submittedName>
        <fullName evidence="1">Uncharacterized protein</fullName>
    </submittedName>
</protein>
<dbReference type="RefSeq" id="WP_072526529.1">
    <property type="nucleotide sequence ID" value="NZ_FQQV01000002.1"/>
</dbReference>
<evidence type="ECO:0000313" key="2">
    <source>
        <dbReference type="Proteomes" id="UP000238775"/>
    </source>
</evidence>
<reference evidence="1 2" key="1">
    <citation type="submission" date="2017-11" db="EMBL/GenBank/DDBJ databases">
        <authorList>
            <person name="Founou R.C."/>
            <person name="Founou L."/>
            <person name="Allam M."/>
            <person name="Ismail A."/>
            <person name="Essack S.Y."/>
        </authorList>
    </citation>
    <scope>NUCLEOTIDE SEQUENCE [LARGE SCALE GENOMIC DNA]</scope>
    <source>
        <strain evidence="1 2">G703N2B1</strain>
    </source>
</reference>
<evidence type="ECO:0000313" key="1">
    <source>
        <dbReference type="EMBL" id="PPJ75751.1"/>
    </source>
</evidence>
<comment type="caution">
    <text evidence="1">The sequence shown here is derived from an EMBL/GenBank/DDBJ whole genome shotgun (WGS) entry which is preliminary data.</text>
</comment>
<accession>A0A7Z1N7G5</accession>
<organism evidence="1 2">
    <name type="scientific">Staphylococcus aureus</name>
    <dbReference type="NCBI Taxonomy" id="1280"/>
    <lineage>
        <taxon>Bacteria</taxon>
        <taxon>Bacillati</taxon>
        <taxon>Bacillota</taxon>
        <taxon>Bacilli</taxon>
        <taxon>Bacillales</taxon>
        <taxon>Staphylococcaceae</taxon>
        <taxon>Staphylococcus</taxon>
    </lineage>
</organism>
<name>A0A7Z1N7G5_STAAU</name>
<dbReference type="Proteomes" id="UP000238775">
    <property type="component" value="Unassembled WGS sequence"/>
</dbReference>
<dbReference type="AlphaFoldDB" id="A0A7Z1N7G5"/>
<sequence>MHQLKALLVLTHSRYYKISQKPRYLIYLNKNSQSYLILFL</sequence>